<dbReference type="RefSeq" id="WP_066400651.1">
    <property type="nucleotide sequence ID" value="NZ_JAGIKZ010000006.1"/>
</dbReference>
<accession>A0ABS4RDY0</accession>
<evidence type="ECO:0000256" key="1">
    <source>
        <dbReference type="SAM" id="Phobius"/>
    </source>
</evidence>
<keyword evidence="1" id="KW-1133">Transmembrane helix</keyword>
<protein>
    <submittedName>
        <fullName evidence="2">Heme/copper-type cytochrome/quinol oxidase subunit 2</fullName>
    </submittedName>
</protein>
<organism evidence="2 3">
    <name type="scientific">Cytobacillus eiseniae</name>
    <dbReference type="NCBI Taxonomy" id="762947"/>
    <lineage>
        <taxon>Bacteria</taxon>
        <taxon>Bacillati</taxon>
        <taxon>Bacillota</taxon>
        <taxon>Bacilli</taxon>
        <taxon>Bacillales</taxon>
        <taxon>Bacillaceae</taxon>
        <taxon>Cytobacillus</taxon>
    </lineage>
</organism>
<dbReference type="Proteomes" id="UP001519293">
    <property type="component" value="Unassembled WGS sequence"/>
</dbReference>
<evidence type="ECO:0000313" key="2">
    <source>
        <dbReference type="EMBL" id="MBP2240919.1"/>
    </source>
</evidence>
<feature type="transmembrane region" description="Helical" evidence="1">
    <location>
        <begin position="42"/>
        <end position="62"/>
    </location>
</feature>
<proteinExistence type="predicted"/>
<gene>
    <name evidence="2" type="ORF">J2Z40_001479</name>
</gene>
<keyword evidence="3" id="KW-1185">Reference proteome</keyword>
<name>A0ABS4RDY0_9BACI</name>
<dbReference type="EMBL" id="JAGIKZ010000006">
    <property type="protein sequence ID" value="MBP2240919.1"/>
    <property type="molecule type" value="Genomic_DNA"/>
</dbReference>
<keyword evidence="1" id="KW-0472">Membrane</keyword>
<reference evidence="2 3" key="1">
    <citation type="submission" date="2021-03" db="EMBL/GenBank/DDBJ databases">
        <title>Genomic Encyclopedia of Type Strains, Phase IV (KMG-IV): sequencing the most valuable type-strain genomes for metagenomic binning, comparative biology and taxonomic classification.</title>
        <authorList>
            <person name="Goeker M."/>
        </authorList>
    </citation>
    <scope>NUCLEOTIDE SEQUENCE [LARGE SCALE GENOMIC DNA]</scope>
    <source>
        <strain evidence="2 3">DSM 26675</strain>
    </source>
</reference>
<comment type="caution">
    <text evidence="2">The sequence shown here is derived from an EMBL/GenBank/DDBJ whole genome shotgun (WGS) entry which is preliminary data.</text>
</comment>
<keyword evidence="1" id="KW-0812">Transmembrane</keyword>
<evidence type="ECO:0000313" key="3">
    <source>
        <dbReference type="Proteomes" id="UP001519293"/>
    </source>
</evidence>
<sequence>MKTAIFFVILLTLLAVVLTLIFMSKGDQNYGDASKRNTTNLSLIYVVAILISIIALAIYIWLT</sequence>